<keyword evidence="10" id="KW-1185">Reference proteome</keyword>
<protein>
    <recommendedName>
        <fullName evidence="7">Kinase</fullName>
        <ecNumber evidence="7">2.7.-.-</ecNumber>
    </recommendedName>
</protein>
<feature type="compositionally biased region" description="Low complexity" evidence="8">
    <location>
        <begin position="97"/>
        <end position="108"/>
    </location>
</feature>
<keyword evidence="2 7" id="KW-0808">Transferase</keyword>
<evidence type="ECO:0000256" key="1">
    <source>
        <dbReference type="ARBA" id="ARBA00007374"/>
    </source>
</evidence>
<dbReference type="InterPro" id="IPR038286">
    <property type="entry name" value="IPK_sf"/>
</dbReference>
<evidence type="ECO:0000313" key="9">
    <source>
        <dbReference type="EMBL" id="PKU35739.1"/>
    </source>
</evidence>
<keyword evidence="3" id="KW-0547">Nucleotide-binding</keyword>
<comment type="catalytic activity">
    <reaction evidence="6">
        <text>1D-myo-inositol 1,4,5-trisphosphate + ATP = 1D-myo-inositol 1,3,4,5-tetrakisphosphate + ADP + H(+)</text>
        <dbReference type="Rhea" id="RHEA:11020"/>
        <dbReference type="ChEBI" id="CHEBI:15378"/>
        <dbReference type="ChEBI" id="CHEBI:30616"/>
        <dbReference type="ChEBI" id="CHEBI:57895"/>
        <dbReference type="ChEBI" id="CHEBI:203600"/>
        <dbReference type="ChEBI" id="CHEBI:456216"/>
        <dbReference type="EC" id="2.7.1.127"/>
    </reaction>
    <physiologicalReaction direction="left-to-right" evidence="6">
        <dbReference type="Rhea" id="RHEA:11021"/>
    </physiologicalReaction>
</comment>
<reference evidence="10" key="2">
    <citation type="submission" date="2017-12" db="EMBL/GenBank/DDBJ databases">
        <title>Genome sequence of the Bar-tailed Godwit (Limosa lapponica baueri).</title>
        <authorList>
            <person name="Lima N.C.B."/>
            <person name="Parody-Merino A.M."/>
            <person name="Battley P.F."/>
            <person name="Fidler A.E."/>
            <person name="Prosdocimi F."/>
        </authorList>
    </citation>
    <scope>NUCLEOTIDE SEQUENCE [LARGE SCALE GENOMIC DNA]</scope>
</reference>
<evidence type="ECO:0000256" key="2">
    <source>
        <dbReference type="ARBA" id="ARBA00022679"/>
    </source>
</evidence>
<evidence type="ECO:0000313" key="10">
    <source>
        <dbReference type="Proteomes" id="UP000233556"/>
    </source>
</evidence>
<feature type="compositionally biased region" description="Basic residues" evidence="8">
    <location>
        <begin position="84"/>
        <end position="96"/>
    </location>
</feature>
<organism evidence="9 10">
    <name type="scientific">Limosa lapponica baueri</name>
    <dbReference type="NCBI Taxonomy" id="1758121"/>
    <lineage>
        <taxon>Eukaryota</taxon>
        <taxon>Metazoa</taxon>
        <taxon>Chordata</taxon>
        <taxon>Craniata</taxon>
        <taxon>Vertebrata</taxon>
        <taxon>Euteleostomi</taxon>
        <taxon>Archelosauria</taxon>
        <taxon>Archosauria</taxon>
        <taxon>Dinosauria</taxon>
        <taxon>Saurischia</taxon>
        <taxon>Theropoda</taxon>
        <taxon>Coelurosauria</taxon>
        <taxon>Aves</taxon>
        <taxon>Neognathae</taxon>
        <taxon>Neoaves</taxon>
        <taxon>Charadriiformes</taxon>
        <taxon>Scolopacidae</taxon>
        <taxon>Limosa</taxon>
    </lineage>
</organism>
<dbReference type="GO" id="GO:0046854">
    <property type="term" value="P:phosphatidylinositol phosphate biosynthetic process"/>
    <property type="evidence" value="ECO:0007669"/>
    <property type="project" value="TreeGrafter"/>
</dbReference>
<sequence length="541" mass="60222">MDADSPLLSGMRDFTSGKYESLPLCQDTSTTPLVKTAVRLQAIVVIPDGLKNPFTLLVALKDFELNLTQSPMRRELMVSEPLLRRRGGAGRRRRAGSARPHGPGAGSPDLSRATRLSVGELCSLFEARCAAVAAAAARQLPDPAKRGCRPPNGVLPPVIPRLTVTAEESEEAQGSPQAQPPHPEGGWLRTDSSLHLQSRRLSTSSLSSTGSSSLLEDSEDDVLSDTEGRSQGIVHLEHGEDTNQKKAWHTIKTMVNLPVISPFKKRYSWVQLAGHTGSFKAADSGKILKRFSENEKECFERLMKDPLRSCVPCFHGVVERDGESYIQLDDLLTDFEGPCVMDCKMGIRTYLEEELTKAREKPKLRKDMYKKMIEVDPLAPTAEENAQHAVTKPRYMQWRETISSSANLGFRIEGIKKADGTCNTNFKTTKTQEQVLQVFVEFIEGNTTILKKYLKRLQEIHIILESSDFFKRHEVVGSSLLFVHDSTGNANVWLIDFGKTTLLPDGQTLDHRIPWQEGNREDGYLLGLDNLIGILESITER</sequence>
<dbReference type="FunFam" id="3.30.470.160:FF:000001">
    <property type="entry name" value="Kinase"/>
    <property type="match status" value="1"/>
</dbReference>
<gene>
    <name evidence="9" type="ORF">llap_13956</name>
</gene>
<dbReference type="SUPFAM" id="SSF56104">
    <property type="entry name" value="SAICAR synthase-like"/>
    <property type="match status" value="1"/>
</dbReference>
<dbReference type="Pfam" id="PF03770">
    <property type="entry name" value="IPK"/>
    <property type="match status" value="1"/>
</dbReference>
<dbReference type="GO" id="GO:0032958">
    <property type="term" value="P:inositol phosphate biosynthetic process"/>
    <property type="evidence" value="ECO:0007669"/>
    <property type="project" value="InterPro"/>
</dbReference>
<dbReference type="PANTHER" id="PTHR12400">
    <property type="entry name" value="INOSITOL POLYPHOSPHATE KINASE"/>
    <property type="match status" value="1"/>
</dbReference>
<dbReference type="OrthoDB" id="338650at2759"/>
<feature type="region of interest" description="Disordered" evidence="8">
    <location>
        <begin position="82"/>
        <end position="112"/>
    </location>
</feature>
<dbReference type="GO" id="GO:0000828">
    <property type="term" value="F:inositol hexakisphosphate kinase activity"/>
    <property type="evidence" value="ECO:0007669"/>
    <property type="project" value="TreeGrafter"/>
</dbReference>
<dbReference type="EC" id="2.7.-.-" evidence="7"/>
<accession>A0A2I0TPJ5</accession>
<keyword evidence="5" id="KW-0067">ATP-binding</keyword>
<dbReference type="Proteomes" id="UP000233556">
    <property type="component" value="Unassembled WGS sequence"/>
</dbReference>
<evidence type="ECO:0000256" key="4">
    <source>
        <dbReference type="ARBA" id="ARBA00022777"/>
    </source>
</evidence>
<name>A0A2I0TPJ5_LIMLA</name>
<feature type="region of interest" description="Disordered" evidence="8">
    <location>
        <begin position="166"/>
        <end position="226"/>
    </location>
</feature>
<dbReference type="GO" id="GO:0005737">
    <property type="term" value="C:cytoplasm"/>
    <property type="evidence" value="ECO:0007669"/>
    <property type="project" value="TreeGrafter"/>
</dbReference>
<dbReference type="Gene3D" id="3.30.470.160">
    <property type="entry name" value="Inositol polyphosphate kinase"/>
    <property type="match status" value="1"/>
</dbReference>
<dbReference type="GO" id="GO:0005634">
    <property type="term" value="C:nucleus"/>
    <property type="evidence" value="ECO:0007669"/>
    <property type="project" value="TreeGrafter"/>
</dbReference>
<dbReference type="EMBL" id="KZ508070">
    <property type="protein sequence ID" value="PKU35739.1"/>
    <property type="molecule type" value="Genomic_DNA"/>
</dbReference>
<dbReference type="GO" id="GO:0005524">
    <property type="term" value="F:ATP binding"/>
    <property type="evidence" value="ECO:0007669"/>
    <property type="project" value="UniProtKB-KW"/>
</dbReference>
<dbReference type="AlphaFoldDB" id="A0A2I0TPJ5"/>
<dbReference type="InterPro" id="IPR005522">
    <property type="entry name" value="IPK"/>
</dbReference>
<keyword evidence="4 7" id="KW-0418">Kinase</keyword>
<feature type="compositionally biased region" description="Low complexity" evidence="8">
    <location>
        <begin position="191"/>
        <end position="215"/>
    </location>
</feature>
<evidence type="ECO:0000256" key="7">
    <source>
        <dbReference type="RuleBase" id="RU363090"/>
    </source>
</evidence>
<evidence type="ECO:0000256" key="6">
    <source>
        <dbReference type="ARBA" id="ARBA00051963"/>
    </source>
</evidence>
<evidence type="ECO:0000256" key="3">
    <source>
        <dbReference type="ARBA" id="ARBA00022741"/>
    </source>
</evidence>
<dbReference type="GO" id="GO:0008440">
    <property type="term" value="F:inositol-1,4,5-trisphosphate 3-kinase activity"/>
    <property type="evidence" value="ECO:0007669"/>
    <property type="project" value="UniProtKB-EC"/>
</dbReference>
<comment type="similarity">
    <text evidence="1 7">Belongs to the inositol phosphokinase (IPK) family.</text>
</comment>
<evidence type="ECO:0000256" key="8">
    <source>
        <dbReference type="SAM" id="MobiDB-lite"/>
    </source>
</evidence>
<dbReference type="PANTHER" id="PTHR12400:SF55">
    <property type="entry name" value="INOSITOL-TRISPHOSPHATE 3-KINASE A"/>
    <property type="match status" value="1"/>
</dbReference>
<proteinExistence type="inferred from homology"/>
<evidence type="ECO:0000256" key="5">
    <source>
        <dbReference type="ARBA" id="ARBA00022840"/>
    </source>
</evidence>
<reference evidence="10" key="1">
    <citation type="submission" date="2017-11" db="EMBL/GenBank/DDBJ databases">
        <authorList>
            <person name="Lima N.C."/>
            <person name="Parody-Merino A.M."/>
            <person name="Battley P.F."/>
            <person name="Fidler A.E."/>
            <person name="Prosdocimi F."/>
        </authorList>
    </citation>
    <scope>NUCLEOTIDE SEQUENCE [LARGE SCALE GENOMIC DNA]</scope>
</reference>